<evidence type="ECO:0000256" key="4">
    <source>
        <dbReference type="ARBA" id="ARBA00022475"/>
    </source>
</evidence>
<dbReference type="Proteomes" id="UP001165413">
    <property type="component" value="Unassembled WGS sequence"/>
</dbReference>
<dbReference type="RefSeq" id="WP_254100746.1">
    <property type="nucleotide sequence ID" value="NZ_JANATA010000013.1"/>
</dbReference>
<evidence type="ECO:0000313" key="10">
    <source>
        <dbReference type="Proteomes" id="UP001165413"/>
    </source>
</evidence>
<sequence length="260" mass="27780">MFELLFLFLAGLLSGGVNAIAGGGSFISFPALLFAGLPPVIANATNTFSACGGYLSGSFAFRKELLAEKAIVIGFSIVGLLGGLAGGYLLLSTDATIFANLIPWLMLIATVLFFLGPRLNAFLAQHFAQSTRANGRLKTWGVWGATYLLMFGVSVYGGYFNAGLGIVILSCMSLLGYTHIHFMNGIKLWLSSVISIFSIIVFIANDAIAWYAGGIVLVGSVIGTYFASLYSKRVNPQLIKHIIGIVSVCLTAYFFYDVYA</sequence>
<feature type="transmembrane region" description="Helical" evidence="8">
    <location>
        <begin position="238"/>
        <end position="256"/>
    </location>
</feature>
<reference evidence="9" key="1">
    <citation type="submission" date="2022-07" db="EMBL/GenBank/DDBJ databases">
        <title>Characterization of the Novel Bacterium Alteromonas immobilis LMIT006 and Alteromonas gregis LMIT007.</title>
        <authorList>
            <person name="Lin X."/>
        </authorList>
    </citation>
    <scope>NUCLEOTIDE SEQUENCE</scope>
    <source>
        <strain evidence="9">LMIT007</strain>
    </source>
</reference>
<comment type="caution">
    <text evidence="9">The sequence shown here is derived from an EMBL/GenBank/DDBJ whole genome shotgun (WGS) entry which is preliminary data.</text>
</comment>
<evidence type="ECO:0000256" key="8">
    <source>
        <dbReference type="RuleBase" id="RU363041"/>
    </source>
</evidence>
<evidence type="ECO:0000313" key="9">
    <source>
        <dbReference type="EMBL" id="MCP3428946.1"/>
    </source>
</evidence>
<dbReference type="Pfam" id="PF01925">
    <property type="entry name" value="TauE"/>
    <property type="match status" value="1"/>
</dbReference>
<feature type="transmembrane region" description="Helical" evidence="8">
    <location>
        <begin position="210"/>
        <end position="231"/>
    </location>
</feature>
<keyword evidence="3" id="KW-0813">Transport</keyword>
<evidence type="ECO:0000256" key="5">
    <source>
        <dbReference type="ARBA" id="ARBA00022692"/>
    </source>
</evidence>
<dbReference type="InterPro" id="IPR002781">
    <property type="entry name" value="TM_pro_TauE-like"/>
</dbReference>
<keyword evidence="4 8" id="KW-1003">Cell membrane</keyword>
<dbReference type="PANTHER" id="PTHR30269:SF0">
    <property type="entry name" value="MEMBRANE TRANSPORTER PROTEIN YFCA-RELATED"/>
    <property type="match status" value="1"/>
</dbReference>
<evidence type="ECO:0000256" key="2">
    <source>
        <dbReference type="ARBA" id="ARBA00009142"/>
    </source>
</evidence>
<dbReference type="EMBL" id="JANATA010000013">
    <property type="protein sequence ID" value="MCP3428946.1"/>
    <property type="molecule type" value="Genomic_DNA"/>
</dbReference>
<gene>
    <name evidence="9" type="ORF">NLF92_08305</name>
</gene>
<dbReference type="GO" id="GO:0005886">
    <property type="term" value="C:plasma membrane"/>
    <property type="evidence" value="ECO:0007669"/>
    <property type="project" value="UniProtKB-SubCell"/>
</dbReference>
<evidence type="ECO:0000256" key="1">
    <source>
        <dbReference type="ARBA" id="ARBA00004651"/>
    </source>
</evidence>
<comment type="similarity">
    <text evidence="2 8">Belongs to the 4-toluene sulfonate uptake permease (TSUP) (TC 2.A.102) family.</text>
</comment>
<keyword evidence="5 8" id="KW-0812">Transmembrane</keyword>
<name>A0AA41X3Q7_9ALTE</name>
<evidence type="ECO:0000256" key="3">
    <source>
        <dbReference type="ARBA" id="ARBA00022448"/>
    </source>
</evidence>
<accession>A0AA41X3Q7</accession>
<keyword evidence="7 8" id="KW-0472">Membrane</keyword>
<organism evidence="9 10">
    <name type="scientific">Opacimonas viscosa</name>
    <dbReference type="NCBI Taxonomy" id="2961944"/>
    <lineage>
        <taxon>Bacteria</taxon>
        <taxon>Pseudomonadati</taxon>
        <taxon>Pseudomonadota</taxon>
        <taxon>Gammaproteobacteria</taxon>
        <taxon>Alteromonadales</taxon>
        <taxon>Alteromonadaceae</taxon>
        <taxon>Opacimonas</taxon>
    </lineage>
</organism>
<dbReference type="PANTHER" id="PTHR30269">
    <property type="entry name" value="TRANSMEMBRANE PROTEIN YFCA"/>
    <property type="match status" value="1"/>
</dbReference>
<feature type="transmembrane region" description="Helical" evidence="8">
    <location>
        <begin position="187"/>
        <end position="204"/>
    </location>
</feature>
<evidence type="ECO:0000256" key="7">
    <source>
        <dbReference type="ARBA" id="ARBA00023136"/>
    </source>
</evidence>
<dbReference type="InterPro" id="IPR052017">
    <property type="entry name" value="TSUP"/>
</dbReference>
<proteinExistence type="inferred from homology"/>
<feature type="transmembrane region" description="Helical" evidence="8">
    <location>
        <begin position="70"/>
        <end position="91"/>
    </location>
</feature>
<keyword evidence="10" id="KW-1185">Reference proteome</keyword>
<evidence type="ECO:0000256" key="6">
    <source>
        <dbReference type="ARBA" id="ARBA00022989"/>
    </source>
</evidence>
<feature type="transmembrane region" description="Helical" evidence="8">
    <location>
        <begin position="97"/>
        <end position="116"/>
    </location>
</feature>
<protein>
    <recommendedName>
        <fullName evidence="8">Probable membrane transporter protein</fullName>
    </recommendedName>
</protein>
<keyword evidence="6 8" id="KW-1133">Transmembrane helix</keyword>
<comment type="subcellular location">
    <subcellularLocation>
        <location evidence="1 8">Cell membrane</location>
        <topology evidence="1 8">Multi-pass membrane protein</topology>
    </subcellularLocation>
</comment>
<dbReference type="AlphaFoldDB" id="A0AA41X3Q7"/>